<evidence type="ECO:0000313" key="8">
    <source>
        <dbReference type="Proteomes" id="UP000628775"/>
    </source>
</evidence>
<dbReference type="AlphaFoldDB" id="A0A8J2YNW0"/>
<keyword evidence="8" id="KW-1185">Reference proteome</keyword>
<dbReference type="CDD" id="cd01146">
    <property type="entry name" value="FhuD"/>
    <property type="match status" value="1"/>
</dbReference>
<feature type="chain" id="PRO_5035271150" evidence="5">
    <location>
        <begin position="28"/>
        <end position="318"/>
    </location>
</feature>
<reference evidence="7" key="1">
    <citation type="journal article" date="2014" name="Int. J. Syst. Evol. Microbiol.">
        <title>Complete genome sequence of Corynebacterium casei LMG S-19264T (=DSM 44701T), isolated from a smear-ripened cheese.</title>
        <authorList>
            <consortium name="US DOE Joint Genome Institute (JGI-PGF)"/>
            <person name="Walter F."/>
            <person name="Albersmeier A."/>
            <person name="Kalinowski J."/>
            <person name="Ruckert C."/>
        </authorList>
    </citation>
    <scope>NUCLEOTIDE SEQUENCE</scope>
    <source>
        <strain evidence="7">CGMCC 1.15371</strain>
    </source>
</reference>
<evidence type="ECO:0000256" key="3">
    <source>
        <dbReference type="ARBA" id="ARBA00022448"/>
    </source>
</evidence>
<accession>A0A8J2YNW0</accession>
<comment type="caution">
    <text evidence="7">The sequence shown here is derived from an EMBL/GenBank/DDBJ whole genome shotgun (WGS) entry which is preliminary data.</text>
</comment>
<dbReference type="InterPro" id="IPR051313">
    <property type="entry name" value="Bact_iron-sidero_bind"/>
</dbReference>
<dbReference type="SUPFAM" id="SSF53807">
    <property type="entry name" value="Helical backbone' metal receptor"/>
    <property type="match status" value="1"/>
</dbReference>
<dbReference type="RefSeq" id="WP_188698936.1">
    <property type="nucleotide sequence ID" value="NZ_BMIR01000035.1"/>
</dbReference>
<keyword evidence="3" id="KW-0813">Transport</keyword>
<dbReference type="Pfam" id="PF01497">
    <property type="entry name" value="Peripla_BP_2"/>
    <property type="match status" value="1"/>
</dbReference>
<name>A0A8J2YNW0_9BACL</name>
<evidence type="ECO:0000313" key="7">
    <source>
        <dbReference type="EMBL" id="GGE56502.1"/>
    </source>
</evidence>
<gene>
    <name evidence="7" type="primary">yfmC</name>
    <name evidence="7" type="ORF">GCM10011391_39260</name>
</gene>
<evidence type="ECO:0000256" key="1">
    <source>
        <dbReference type="ARBA" id="ARBA00004196"/>
    </source>
</evidence>
<dbReference type="InterPro" id="IPR002491">
    <property type="entry name" value="ABC_transptr_periplasmic_BD"/>
</dbReference>
<dbReference type="EMBL" id="BMIR01000035">
    <property type="protein sequence ID" value="GGE56502.1"/>
    <property type="molecule type" value="Genomic_DNA"/>
</dbReference>
<comment type="similarity">
    <text evidence="2">Belongs to the bacterial solute-binding protein 8 family.</text>
</comment>
<reference evidence="7" key="2">
    <citation type="submission" date="2020-09" db="EMBL/GenBank/DDBJ databases">
        <authorList>
            <person name="Sun Q."/>
            <person name="Zhou Y."/>
        </authorList>
    </citation>
    <scope>NUCLEOTIDE SEQUENCE</scope>
    <source>
        <strain evidence="7">CGMCC 1.15371</strain>
    </source>
</reference>
<organism evidence="7 8">
    <name type="scientific">Pullulanibacillus camelliae</name>
    <dbReference type="NCBI Taxonomy" id="1707096"/>
    <lineage>
        <taxon>Bacteria</taxon>
        <taxon>Bacillati</taxon>
        <taxon>Bacillota</taxon>
        <taxon>Bacilli</taxon>
        <taxon>Bacillales</taxon>
        <taxon>Sporolactobacillaceae</taxon>
        <taxon>Pullulanibacillus</taxon>
    </lineage>
</organism>
<dbReference type="PANTHER" id="PTHR30532:SF29">
    <property type="entry name" value="FE(3+) DICITRATE-BINDING PERIPLASMIC PROTEIN"/>
    <property type="match status" value="1"/>
</dbReference>
<dbReference type="PROSITE" id="PS50983">
    <property type="entry name" value="FE_B12_PBP"/>
    <property type="match status" value="1"/>
</dbReference>
<sequence length="318" mass="34903">MKRQTKHLLFLMLVLALSTSILFGCNAASSSGHSASSSDTASSSGQNTRTITHLMGKTKIKGTPKRVVTLEFGLTDAVVSLGVSPVGVADDGKPDNIAQEVRDKMKDYKSVGSRAEPNLEVIRTLHPDLIIGDSSRDTNIYKQLSDIAPTIILPSNDGTYQDAIKDQLVIGKALNKEKKAQAFVAKHKEKVAALKKKVPKNTSILIAQVTDKDINARASTYFQPGLMQAIGFKYALKGSSTETIKKLTMEQLLQINPDILVITKPKLIPVWEKNPLWKDLKAVKNHRVYGVSHTTWSFRRSLSGANQVLDETEQNILK</sequence>
<evidence type="ECO:0000256" key="2">
    <source>
        <dbReference type="ARBA" id="ARBA00008814"/>
    </source>
</evidence>
<keyword evidence="4 5" id="KW-0732">Signal</keyword>
<evidence type="ECO:0000256" key="5">
    <source>
        <dbReference type="SAM" id="SignalP"/>
    </source>
</evidence>
<protein>
    <submittedName>
        <fullName evidence="7">Fe(3+)-citrate-binding protein YfmC</fullName>
    </submittedName>
</protein>
<feature type="domain" description="Fe/B12 periplasmic-binding" evidence="6">
    <location>
        <begin position="66"/>
        <end position="318"/>
    </location>
</feature>
<feature type="signal peptide" evidence="5">
    <location>
        <begin position="1"/>
        <end position="27"/>
    </location>
</feature>
<dbReference type="PROSITE" id="PS51257">
    <property type="entry name" value="PROKAR_LIPOPROTEIN"/>
    <property type="match status" value="1"/>
</dbReference>
<proteinExistence type="inferred from homology"/>
<dbReference type="Gene3D" id="3.40.50.1980">
    <property type="entry name" value="Nitrogenase molybdenum iron protein domain"/>
    <property type="match status" value="2"/>
</dbReference>
<dbReference type="GO" id="GO:1901678">
    <property type="term" value="P:iron coordination entity transport"/>
    <property type="evidence" value="ECO:0007669"/>
    <property type="project" value="UniProtKB-ARBA"/>
</dbReference>
<comment type="subcellular location">
    <subcellularLocation>
        <location evidence="1">Cell envelope</location>
    </subcellularLocation>
</comment>
<dbReference type="PANTHER" id="PTHR30532">
    <property type="entry name" value="IRON III DICITRATE-BINDING PERIPLASMIC PROTEIN"/>
    <property type="match status" value="1"/>
</dbReference>
<evidence type="ECO:0000259" key="6">
    <source>
        <dbReference type="PROSITE" id="PS50983"/>
    </source>
</evidence>
<evidence type="ECO:0000256" key="4">
    <source>
        <dbReference type="ARBA" id="ARBA00022729"/>
    </source>
</evidence>
<dbReference type="Proteomes" id="UP000628775">
    <property type="component" value="Unassembled WGS sequence"/>
</dbReference>
<dbReference type="GO" id="GO:0030288">
    <property type="term" value="C:outer membrane-bounded periplasmic space"/>
    <property type="evidence" value="ECO:0007669"/>
    <property type="project" value="TreeGrafter"/>
</dbReference>